<reference evidence="1 2" key="1">
    <citation type="submission" date="2012-05" db="EMBL/GenBank/DDBJ databases">
        <authorList>
            <person name="Hilton J."/>
        </authorList>
    </citation>
    <scope>NUCLEOTIDE SEQUENCE [LARGE SCALE GENOMIC DNA]</scope>
    <source>
        <strain evidence="1 2">HH01</strain>
    </source>
</reference>
<sequence length="38" mass="4612">MGNHELYNVNYINIYQSIENHWYILMGKDIVEYGSNYL</sequence>
<protein>
    <submittedName>
        <fullName evidence="1">Uncharacterized protein</fullName>
    </submittedName>
</protein>
<dbReference type="EMBL" id="CAIY01000005">
    <property type="protein sequence ID" value="CCH66207.1"/>
    <property type="molecule type" value="Genomic_DNA"/>
</dbReference>
<evidence type="ECO:0000313" key="2">
    <source>
        <dbReference type="Proteomes" id="UP000053051"/>
    </source>
</evidence>
<gene>
    <name evidence="1" type="ORF">RINTHH_520</name>
</gene>
<comment type="caution">
    <text evidence="1">The sequence shown here is derived from an EMBL/GenBank/DDBJ whole genome shotgun (WGS) entry which is preliminary data.</text>
</comment>
<proteinExistence type="predicted"/>
<dbReference type="AlphaFoldDB" id="M1WX98"/>
<evidence type="ECO:0000313" key="1">
    <source>
        <dbReference type="EMBL" id="CCH66207.1"/>
    </source>
</evidence>
<accession>M1WX98</accession>
<organism evidence="1 2">
    <name type="scientific">Richelia intracellularis HH01</name>
    <dbReference type="NCBI Taxonomy" id="1165094"/>
    <lineage>
        <taxon>Bacteria</taxon>
        <taxon>Bacillati</taxon>
        <taxon>Cyanobacteriota</taxon>
        <taxon>Cyanophyceae</taxon>
        <taxon>Nostocales</taxon>
        <taxon>Nostocaceae</taxon>
        <taxon>Richelia</taxon>
    </lineage>
</organism>
<keyword evidence="2" id="KW-1185">Reference proteome</keyword>
<reference evidence="2" key="2">
    <citation type="submission" date="2016-01" db="EMBL/GenBank/DDBJ databases">
        <title>Diatom-associated endosymboitic cyanobacterium lacks core nitrogen metabolism enzymes.</title>
        <authorList>
            <person name="Hilton J.A."/>
            <person name="Foster R.A."/>
            <person name="Tripp H.J."/>
            <person name="Carter B.J."/>
            <person name="Zehr J.P."/>
            <person name="Villareal T.A."/>
        </authorList>
    </citation>
    <scope>NUCLEOTIDE SEQUENCE [LARGE SCALE GENOMIC DNA]</scope>
    <source>
        <strain evidence="2">HH01</strain>
    </source>
</reference>
<name>M1WX98_9NOST</name>
<dbReference type="Proteomes" id="UP000053051">
    <property type="component" value="Unassembled WGS sequence"/>
</dbReference>